<evidence type="ECO:0000256" key="3">
    <source>
        <dbReference type="ARBA" id="ARBA00012438"/>
    </source>
</evidence>
<name>A0ABS4TQ94_9PSEU</name>
<dbReference type="Proteomes" id="UP001519332">
    <property type="component" value="Unassembled WGS sequence"/>
</dbReference>
<dbReference type="SMART" id="SM00387">
    <property type="entry name" value="HATPase_c"/>
    <property type="match status" value="1"/>
</dbReference>
<evidence type="ECO:0000256" key="2">
    <source>
        <dbReference type="ARBA" id="ARBA00004236"/>
    </source>
</evidence>
<comment type="catalytic activity">
    <reaction evidence="1">
        <text>ATP + protein L-histidine = ADP + protein N-phospho-L-histidine.</text>
        <dbReference type="EC" id="2.7.13.3"/>
    </reaction>
</comment>
<dbReference type="CDD" id="cd00075">
    <property type="entry name" value="HATPase"/>
    <property type="match status" value="1"/>
</dbReference>
<feature type="domain" description="HAMP" evidence="13">
    <location>
        <begin position="298"/>
        <end position="350"/>
    </location>
</feature>
<dbReference type="Gene3D" id="6.10.340.10">
    <property type="match status" value="1"/>
</dbReference>
<keyword evidence="6 10" id="KW-0812">Transmembrane</keyword>
<dbReference type="SUPFAM" id="SSF47384">
    <property type="entry name" value="Homodimeric domain of signal transducing histidine kinase"/>
    <property type="match status" value="1"/>
</dbReference>
<evidence type="ECO:0000256" key="8">
    <source>
        <dbReference type="ARBA" id="ARBA00022989"/>
    </source>
</evidence>
<dbReference type="Pfam" id="PF02518">
    <property type="entry name" value="HATPase_c"/>
    <property type="match status" value="1"/>
</dbReference>
<keyword evidence="8 10" id="KW-1133">Transmembrane helix</keyword>
<keyword evidence="7 14" id="KW-0418">Kinase</keyword>
<dbReference type="Pfam" id="PF00672">
    <property type="entry name" value="HAMP"/>
    <property type="match status" value="1"/>
</dbReference>
<dbReference type="EC" id="2.7.13.3" evidence="3"/>
<evidence type="ECO:0000313" key="15">
    <source>
        <dbReference type="Proteomes" id="UP001519332"/>
    </source>
</evidence>
<keyword evidence="5 14" id="KW-0808">Transferase</keyword>
<dbReference type="CDD" id="cd06225">
    <property type="entry name" value="HAMP"/>
    <property type="match status" value="1"/>
</dbReference>
<keyword evidence="15" id="KW-1185">Reference proteome</keyword>
<comment type="caution">
    <text evidence="14">The sequence shown here is derived from an EMBL/GenBank/DDBJ whole genome shotgun (WGS) entry which is preliminary data.</text>
</comment>
<dbReference type="PRINTS" id="PR00344">
    <property type="entry name" value="BCTRLSENSOR"/>
</dbReference>
<dbReference type="InterPro" id="IPR004358">
    <property type="entry name" value="Sig_transdc_His_kin-like_C"/>
</dbReference>
<dbReference type="SUPFAM" id="SSF55874">
    <property type="entry name" value="ATPase domain of HSP90 chaperone/DNA topoisomerase II/histidine kinase"/>
    <property type="match status" value="1"/>
</dbReference>
<feature type="transmembrane region" description="Helical" evidence="10">
    <location>
        <begin position="275"/>
        <end position="301"/>
    </location>
</feature>
<organism evidence="14 15">
    <name type="scientific">Kibdelosporangium banguiense</name>
    <dbReference type="NCBI Taxonomy" id="1365924"/>
    <lineage>
        <taxon>Bacteria</taxon>
        <taxon>Bacillati</taxon>
        <taxon>Actinomycetota</taxon>
        <taxon>Actinomycetes</taxon>
        <taxon>Pseudonocardiales</taxon>
        <taxon>Pseudonocardiaceae</taxon>
        <taxon>Kibdelosporangium</taxon>
    </lineage>
</organism>
<keyword evidence="10" id="KW-0472">Membrane</keyword>
<protein>
    <recommendedName>
        <fullName evidence="3">histidine kinase</fullName>
        <ecNumber evidence="3">2.7.13.3</ecNumber>
    </recommendedName>
</protein>
<dbReference type="PANTHER" id="PTHR43711:SF1">
    <property type="entry name" value="HISTIDINE KINASE 1"/>
    <property type="match status" value="1"/>
</dbReference>
<dbReference type="InterPro" id="IPR036890">
    <property type="entry name" value="HATPase_C_sf"/>
</dbReference>
<dbReference type="Pfam" id="PF00512">
    <property type="entry name" value="HisKA"/>
    <property type="match status" value="1"/>
</dbReference>
<dbReference type="PROSITE" id="PS50109">
    <property type="entry name" value="HIS_KIN"/>
    <property type="match status" value="1"/>
</dbReference>
<evidence type="ECO:0000256" key="1">
    <source>
        <dbReference type="ARBA" id="ARBA00000085"/>
    </source>
</evidence>
<dbReference type="InterPro" id="IPR003661">
    <property type="entry name" value="HisK_dim/P_dom"/>
</dbReference>
<dbReference type="Gene3D" id="3.30.565.10">
    <property type="entry name" value="Histidine kinase-like ATPase, C-terminal domain"/>
    <property type="match status" value="1"/>
</dbReference>
<dbReference type="InterPro" id="IPR003594">
    <property type="entry name" value="HATPase_dom"/>
</dbReference>
<dbReference type="InterPro" id="IPR005467">
    <property type="entry name" value="His_kinase_dom"/>
</dbReference>
<dbReference type="PROSITE" id="PS50885">
    <property type="entry name" value="HAMP"/>
    <property type="match status" value="1"/>
</dbReference>
<evidence type="ECO:0000256" key="9">
    <source>
        <dbReference type="ARBA" id="ARBA00023012"/>
    </source>
</evidence>
<keyword evidence="4" id="KW-0597">Phosphoprotein</keyword>
<keyword evidence="9" id="KW-0902">Two-component regulatory system</keyword>
<proteinExistence type="predicted"/>
<feature type="domain" description="Histidine kinase" evidence="12">
    <location>
        <begin position="358"/>
        <end position="570"/>
    </location>
</feature>
<dbReference type="EMBL" id="JAGINW010000001">
    <property type="protein sequence ID" value="MBP2326568.1"/>
    <property type="molecule type" value="Genomic_DNA"/>
</dbReference>
<evidence type="ECO:0000313" key="14">
    <source>
        <dbReference type="EMBL" id="MBP2326568.1"/>
    </source>
</evidence>
<feature type="chain" id="PRO_5045369808" description="histidine kinase" evidence="11">
    <location>
        <begin position="26"/>
        <end position="570"/>
    </location>
</feature>
<dbReference type="InterPro" id="IPR050736">
    <property type="entry name" value="Sensor_HK_Regulatory"/>
</dbReference>
<evidence type="ECO:0000259" key="12">
    <source>
        <dbReference type="PROSITE" id="PS50109"/>
    </source>
</evidence>
<keyword evidence="11" id="KW-0732">Signal</keyword>
<dbReference type="GO" id="GO:0004673">
    <property type="term" value="F:protein histidine kinase activity"/>
    <property type="evidence" value="ECO:0007669"/>
    <property type="project" value="UniProtKB-EC"/>
</dbReference>
<evidence type="ECO:0000256" key="10">
    <source>
        <dbReference type="SAM" id="Phobius"/>
    </source>
</evidence>
<dbReference type="PANTHER" id="PTHR43711">
    <property type="entry name" value="TWO-COMPONENT HISTIDINE KINASE"/>
    <property type="match status" value="1"/>
</dbReference>
<evidence type="ECO:0000256" key="7">
    <source>
        <dbReference type="ARBA" id="ARBA00022777"/>
    </source>
</evidence>
<sequence length="570" mass="61733">MRRSIFVRILAVTVLVAMCSIAATAWIAAQITRTTLQQEQGRELAADNNIYTSLLTYAVTHKDWSEVRYVVNGLIDQHPNRRIALLTKDRKPIVDFGGDGAPLPATASAEVDALAVNPLLVPDAPADRIDKRVLGPFRTPINDRVREDNTDTLTCLRFNKTQAKITPGFEPKDCFSVRLPTDTAADFQALMALEDLVNVCLARRNLPPVELNLHYTPARSQSSGRPIPDEPTVAACVKSSRQEQLAPYVAPAALLFVTSPTGTPTTSFDLSSGNWGWIAGVAAAILLVVVAVTATVCIRLVRPLQALTSAAHRMAAGDATPHVPVRGRDEISQLTTAFNTMTENRERLEQSRKVMVSDIAHELRTPLSNIRGWLEAAQDGISERDPALIALLLKESLMLQRIVDDLQDLAAADAGKLHLHQEQILVTPALQQLRATYLPRAAQGEITLSASAPENLTVNADPVRLRQMLGNLVTNALRHVPPGGSITVTAEQDGPDVVFKVVDTGTGISPQDLPHVFDRFWRAEKSRSRQTGGSGLGLAIVRKLAETHGGTAQATSVLGQGSTFTLRIPV</sequence>
<dbReference type="SUPFAM" id="SSF158472">
    <property type="entry name" value="HAMP domain-like"/>
    <property type="match status" value="1"/>
</dbReference>
<dbReference type="SMART" id="SM00304">
    <property type="entry name" value="HAMP"/>
    <property type="match status" value="1"/>
</dbReference>
<dbReference type="RefSeq" id="WP_209643620.1">
    <property type="nucleotide sequence ID" value="NZ_JAGINW010000001.1"/>
</dbReference>
<reference evidence="14 15" key="1">
    <citation type="submission" date="2021-03" db="EMBL/GenBank/DDBJ databases">
        <title>Sequencing the genomes of 1000 actinobacteria strains.</title>
        <authorList>
            <person name="Klenk H.-P."/>
        </authorList>
    </citation>
    <scope>NUCLEOTIDE SEQUENCE [LARGE SCALE GENOMIC DNA]</scope>
    <source>
        <strain evidence="14 15">DSM 46670</strain>
    </source>
</reference>
<dbReference type="InterPro" id="IPR036097">
    <property type="entry name" value="HisK_dim/P_sf"/>
</dbReference>
<dbReference type="InterPro" id="IPR003660">
    <property type="entry name" value="HAMP_dom"/>
</dbReference>
<feature type="signal peptide" evidence="11">
    <location>
        <begin position="1"/>
        <end position="25"/>
    </location>
</feature>
<dbReference type="CDD" id="cd00082">
    <property type="entry name" value="HisKA"/>
    <property type="match status" value="1"/>
</dbReference>
<evidence type="ECO:0000256" key="5">
    <source>
        <dbReference type="ARBA" id="ARBA00022679"/>
    </source>
</evidence>
<evidence type="ECO:0000256" key="6">
    <source>
        <dbReference type="ARBA" id="ARBA00022692"/>
    </source>
</evidence>
<evidence type="ECO:0000256" key="11">
    <source>
        <dbReference type="SAM" id="SignalP"/>
    </source>
</evidence>
<gene>
    <name evidence="14" type="ORF">JOF56_006953</name>
</gene>
<dbReference type="SMART" id="SM00388">
    <property type="entry name" value="HisKA"/>
    <property type="match status" value="1"/>
</dbReference>
<evidence type="ECO:0000256" key="4">
    <source>
        <dbReference type="ARBA" id="ARBA00022553"/>
    </source>
</evidence>
<dbReference type="Gene3D" id="1.10.287.130">
    <property type="match status" value="1"/>
</dbReference>
<accession>A0ABS4TQ94</accession>
<comment type="subcellular location">
    <subcellularLocation>
        <location evidence="2">Cell membrane</location>
    </subcellularLocation>
</comment>
<evidence type="ECO:0000259" key="13">
    <source>
        <dbReference type="PROSITE" id="PS50885"/>
    </source>
</evidence>